<dbReference type="AlphaFoldDB" id="A0AAV8Z4Z1"/>
<protein>
    <submittedName>
        <fullName evidence="2">Uncharacterized protein</fullName>
    </submittedName>
</protein>
<evidence type="ECO:0000256" key="1">
    <source>
        <dbReference type="SAM" id="MobiDB-lite"/>
    </source>
</evidence>
<accession>A0AAV8Z4Z1</accession>
<sequence>MFTFATWRYLIELRVYYIRREGWVVCRGRIVNRREVVQMYVMNMDDYLWFIDENKTKIFFLEKQNKPKTPLGDPTPLMDLRIFGILKFHVAERRPPRQTARKTAFPSPENRKSG</sequence>
<organism evidence="2 3">
    <name type="scientific">Aromia moschata</name>
    <dbReference type="NCBI Taxonomy" id="1265417"/>
    <lineage>
        <taxon>Eukaryota</taxon>
        <taxon>Metazoa</taxon>
        <taxon>Ecdysozoa</taxon>
        <taxon>Arthropoda</taxon>
        <taxon>Hexapoda</taxon>
        <taxon>Insecta</taxon>
        <taxon>Pterygota</taxon>
        <taxon>Neoptera</taxon>
        <taxon>Endopterygota</taxon>
        <taxon>Coleoptera</taxon>
        <taxon>Polyphaga</taxon>
        <taxon>Cucujiformia</taxon>
        <taxon>Chrysomeloidea</taxon>
        <taxon>Cerambycidae</taxon>
        <taxon>Cerambycinae</taxon>
        <taxon>Callichromatini</taxon>
        <taxon>Aromia</taxon>
    </lineage>
</organism>
<evidence type="ECO:0000313" key="2">
    <source>
        <dbReference type="EMBL" id="KAJ8959055.1"/>
    </source>
</evidence>
<dbReference type="EMBL" id="JAPWTK010000014">
    <property type="protein sequence ID" value="KAJ8959055.1"/>
    <property type="molecule type" value="Genomic_DNA"/>
</dbReference>
<proteinExistence type="predicted"/>
<gene>
    <name evidence="2" type="ORF">NQ318_022311</name>
</gene>
<reference evidence="2" key="1">
    <citation type="journal article" date="2023" name="Insect Mol. Biol.">
        <title>Genome sequencing provides insights into the evolution of gene families encoding plant cell wall-degrading enzymes in longhorned beetles.</title>
        <authorList>
            <person name="Shin N.R."/>
            <person name="Okamura Y."/>
            <person name="Kirsch R."/>
            <person name="Pauchet Y."/>
        </authorList>
    </citation>
    <scope>NUCLEOTIDE SEQUENCE</scope>
    <source>
        <strain evidence="2">AMC_N1</strain>
    </source>
</reference>
<feature type="region of interest" description="Disordered" evidence="1">
    <location>
        <begin position="93"/>
        <end position="114"/>
    </location>
</feature>
<name>A0AAV8Z4Z1_9CUCU</name>
<keyword evidence="3" id="KW-1185">Reference proteome</keyword>
<comment type="caution">
    <text evidence="2">The sequence shown here is derived from an EMBL/GenBank/DDBJ whole genome shotgun (WGS) entry which is preliminary data.</text>
</comment>
<evidence type="ECO:0000313" key="3">
    <source>
        <dbReference type="Proteomes" id="UP001162162"/>
    </source>
</evidence>
<dbReference type="Proteomes" id="UP001162162">
    <property type="component" value="Unassembled WGS sequence"/>
</dbReference>